<organism evidence="3 4">
    <name type="scientific">Hymenoscyphus albidus</name>
    <dbReference type="NCBI Taxonomy" id="595503"/>
    <lineage>
        <taxon>Eukaryota</taxon>
        <taxon>Fungi</taxon>
        <taxon>Dikarya</taxon>
        <taxon>Ascomycota</taxon>
        <taxon>Pezizomycotina</taxon>
        <taxon>Leotiomycetes</taxon>
        <taxon>Helotiales</taxon>
        <taxon>Helotiaceae</taxon>
        <taxon>Hymenoscyphus</taxon>
    </lineage>
</organism>
<accession>A0A9N9LVI8</accession>
<evidence type="ECO:0000313" key="3">
    <source>
        <dbReference type="EMBL" id="CAG8979209.1"/>
    </source>
</evidence>
<dbReference type="Pfam" id="PF03446">
    <property type="entry name" value="NAD_binding_2"/>
    <property type="match status" value="1"/>
</dbReference>
<dbReference type="InterPro" id="IPR013328">
    <property type="entry name" value="6PGD_dom2"/>
</dbReference>
<reference evidence="3" key="1">
    <citation type="submission" date="2021-07" db="EMBL/GenBank/DDBJ databases">
        <authorList>
            <person name="Durling M."/>
        </authorList>
    </citation>
    <scope>NUCLEOTIDE SEQUENCE</scope>
</reference>
<sequence length="459" mass="48094">MAKFEGEIAFLGLGAMGFGMATNLVTNSLPVTGFDVWAPTLERFTQAGGSSSPTPREAVKNATYVVFMVATASQILSALFDEETGAIETLKQGAVLILSSTGPPDHSPNVRKLLDERGRSDVFVVDAPVSGGTIRAANGTLTILASGTEEALSKGRPVLDAMAGPNLYIIPGGLGAGTKVKMVHQVLAGIHIVMASEAMAFAAKLGLDTGKAYQALKEGEGSSWMLENRGSRMVVQDEKIHSALGIITKDVGIITAASRKSTTNPGFPLFLSSTTEQVLATGISSGFDRDDDAKLTKVYLPATPTLVLDLASPATSSPPTFSPEEAAKLKLVESAMKAVHLVSAMEAMSLGKRVGLDTKQLFEIIKGAAGGSWMFKERIPALLSGEWSTGGRTVGEIVDDVIDALTQANALKFPLHLTSTALQVLQLAVLKGLGDETDLAVSKIWDAPGEEGVLFPRKA</sequence>
<feature type="domain" description="6-phosphogluconate dehydrogenase NADP-binding" evidence="1">
    <location>
        <begin position="7"/>
        <end position="164"/>
    </location>
</feature>
<dbReference type="Pfam" id="PF14833">
    <property type="entry name" value="NAD_binding_11"/>
    <property type="match status" value="2"/>
</dbReference>
<dbReference type="Proteomes" id="UP000701801">
    <property type="component" value="Unassembled WGS sequence"/>
</dbReference>
<dbReference type="Gene3D" id="3.40.50.720">
    <property type="entry name" value="NAD(P)-binding Rossmann-like Domain"/>
    <property type="match status" value="1"/>
</dbReference>
<proteinExistence type="predicted"/>
<dbReference type="SUPFAM" id="SSF51735">
    <property type="entry name" value="NAD(P)-binding Rossmann-fold domains"/>
    <property type="match status" value="1"/>
</dbReference>
<dbReference type="GO" id="GO:0016491">
    <property type="term" value="F:oxidoreductase activity"/>
    <property type="evidence" value="ECO:0007669"/>
    <property type="project" value="InterPro"/>
</dbReference>
<dbReference type="SUPFAM" id="SSF48179">
    <property type="entry name" value="6-phosphogluconate dehydrogenase C-terminal domain-like"/>
    <property type="match status" value="2"/>
</dbReference>
<dbReference type="AlphaFoldDB" id="A0A9N9LVI8"/>
<dbReference type="PANTHER" id="PTHR43060:SF17">
    <property type="entry name" value="L-THREONATE DEHYDROGENASE"/>
    <property type="match status" value="1"/>
</dbReference>
<dbReference type="InterPro" id="IPR036291">
    <property type="entry name" value="NAD(P)-bd_dom_sf"/>
</dbReference>
<dbReference type="PROSITE" id="PS00895">
    <property type="entry name" value="3_HYDROXYISOBUT_DH"/>
    <property type="match status" value="1"/>
</dbReference>
<feature type="domain" description="3-hydroxyisobutyrate dehydrogenase-like NAD-binding" evidence="2">
    <location>
        <begin position="175"/>
        <end position="299"/>
    </location>
</feature>
<keyword evidence="4" id="KW-1185">Reference proteome</keyword>
<evidence type="ECO:0000259" key="1">
    <source>
        <dbReference type="Pfam" id="PF03446"/>
    </source>
</evidence>
<dbReference type="PANTHER" id="PTHR43060">
    <property type="entry name" value="3-HYDROXYISOBUTYRATE DEHYDROGENASE-LIKE 1, MITOCHONDRIAL-RELATED"/>
    <property type="match status" value="1"/>
</dbReference>
<dbReference type="GO" id="GO:0051287">
    <property type="term" value="F:NAD binding"/>
    <property type="evidence" value="ECO:0007669"/>
    <property type="project" value="InterPro"/>
</dbReference>
<gene>
    <name evidence="3" type="ORF">HYALB_00011690</name>
</gene>
<comment type="caution">
    <text evidence="3">The sequence shown here is derived from an EMBL/GenBank/DDBJ whole genome shotgun (WGS) entry which is preliminary data.</text>
</comment>
<dbReference type="InterPro" id="IPR008927">
    <property type="entry name" value="6-PGluconate_DH-like_C_sf"/>
</dbReference>
<protein>
    <submittedName>
        <fullName evidence="3">Uncharacterized protein</fullName>
    </submittedName>
</protein>
<dbReference type="InterPro" id="IPR006115">
    <property type="entry name" value="6PGDH_NADP-bd"/>
</dbReference>
<dbReference type="OrthoDB" id="48988at2759"/>
<dbReference type="InterPro" id="IPR029154">
    <property type="entry name" value="HIBADH-like_NADP-bd"/>
</dbReference>
<feature type="domain" description="3-hydroxyisobutyrate dehydrogenase-like NAD-binding" evidence="2">
    <location>
        <begin position="327"/>
        <end position="441"/>
    </location>
</feature>
<evidence type="ECO:0000313" key="4">
    <source>
        <dbReference type="Proteomes" id="UP000701801"/>
    </source>
</evidence>
<dbReference type="InterPro" id="IPR002204">
    <property type="entry name" value="3-OH-isobutyrate_DH-rel_CS"/>
</dbReference>
<dbReference type="Gene3D" id="1.10.1040.10">
    <property type="entry name" value="N-(1-d-carboxylethyl)-l-norvaline Dehydrogenase, domain 2"/>
    <property type="match status" value="2"/>
</dbReference>
<name>A0A9N9LVI8_9HELO</name>
<evidence type="ECO:0000259" key="2">
    <source>
        <dbReference type="Pfam" id="PF14833"/>
    </source>
</evidence>
<dbReference type="GO" id="GO:0050661">
    <property type="term" value="F:NADP binding"/>
    <property type="evidence" value="ECO:0007669"/>
    <property type="project" value="InterPro"/>
</dbReference>
<dbReference type="EMBL" id="CAJVRM010000297">
    <property type="protein sequence ID" value="CAG8979209.1"/>
    <property type="molecule type" value="Genomic_DNA"/>
</dbReference>